<dbReference type="InterPro" id="IPR036864">
    <property type="entry name" value="Zn2-C6_fun-type_DNA-bd_sf"/>
</dbReference>
<dbReference type="GeneID" id="25306559"/>
<dbReference type="InterPro" id="IPR021858">
    <property type="entry name" value="Fun_TF"/>
</dbReference>
<dbReference type="PROSITE" id="PS00463">
    <property type="entry name" value="ZN2_CY6_FUNGAL_1"/>
    <property type="match status" value="1"/>
</dbReference>
<sequence>MSTWRAVRTKTGCVTCRKRHKKCDEQRPSCNNCSRAALICGGYHQISVWQPGYLRSHKKQRPVATLPVTAEPQTTHHVDLASRSPSSYSLSDDESHARTLEWCASQSSGPSDSANRPTPPARRRRGTVSWEKSLDDQAHRVESTDLQFPQPRAASALYKAIPCLADGVKDELEQALLLHYLRSVPESFSSALSAVPFRSLLAPFALRDRGLLCTLLSISAQHLLKLHTISSQAPAVAVESKYWALKGESLQCHSERVKNVCADISAASPSASTLLPTFVSTLLLVQLDSLGQGKRQHWRLHLLAAAEIGRRLCQCEDEPAQRQDAALADLEMHRFALELYRYYDVLASITLNENVCPLTSDTFSPSRQNLRQGLLSQANADLIVLLSRIIALHQRTKHLFVTKGNEESLACLSPIDFAESLELSGIIQSWEACNPSRVERLLVDAYRQACFICLYLTVDPSKGEDVKVQKTRDYGLECLEAILRHNEDLECSLFAPFMLGIVTPLPSQQEFVRRFLKSKLFHGADNAQETLRFLQTWWREEMYRKQNFMWAWEAKLNSEQWCLVLF</sequence>
<dbReference type="EMBL" id="KN846972">
    <property type="protein sequence ID" value="KIW80453.1"/>
    <property type="molecule type" value="Genomic_DNA"/>
</dbReference>
<evidence type="ECO:0000259" key="7">
    <source>
        <dbReference type="PROSITE" id="PS50048"/>
    </source>
</evidence>
<evidence type="ECO:0000313" key="9">
    <source>
        <dbReference type="Proteomes" id="UP000053029"/>
    </source>
</evidence>
<dbReference type="InterPro" id="IPR001138">
    <property type="entry name" value="Zn2Cys6_DnaBD"/>
</dbReference>
<evidence type="ECO:0000256" key="3">
    <source>
        <dbReference type="ARBA" id="ARBA00023125"/>
    </source>
</evidence>
<dbReference type="PANTHER" id="PTHR37534">
    <property type="entry name" value="TRANSCRIPTIONAL ACTIVATOR PROTEIN UGA3"/>
    <property type="match status" value="1"/>
</dbReference>
<protein>
    <recommendedName>
        <fullName evidence="7">Zn(2)-C6 fungal-type domain-containing protein</fullName>
    </recommendedName>
</protein>
<comment type="subcellular location">
    <subcellularLocation>
        <location evidence="1">Nucleus</location>
    </subcellularLocation>
</comment>
<dbReference type="PANTHER" id="PTHR37534:SF38">
    <property type="entry name" value="ZN(2)-C6 FUNGAL-TYPE DOMAIN-CONTAINING PROTEIN"/>
    <property type="match status" value="1"/>
</dbReference>
<organism evidence="8 9">
    <name type="scientific">Fonsecaea pedrosoi CBS 271.37</name>
    <dbReference type="NCBI Taxonomy" id="1442368"/>
    <lineage>
        <taxon>Eukaryota</taxon>
        <taxon>Fungi</taxon>
        <taxon>Dikarya</taxon>
        <taxon>Ascomycota</taxon>
        <taxon>Pezizomycotina</taxon>
        <taxon>Eurotiomycetes</taxon>
        <taxon>Chaetothyriomycetidae</taxon>
        <taxon>Chaetothyriales</taxon>
        <taxon>Herpotrichiellaceae</taxon>
        <taxon>Fonsecaea</taxon>
    </lineage>
</organism>
<dbReference type="GO" id="GO:0000976">
    <property type="term" value="F:transcription cis-regulatory region binding"/>
    <property type="evidence" value="ECO:0007669"/>
    <property type="project" value="TreeGrafter"/>
</dbReference>
<evidence type="ECO:0000256" key="4">
    <source>
        <dbReference type="ARBA" id="ARBA00023163"/>
    </source>
</evidence>
<keyword evidence="5" id="KW-0539">Nucleus</keyword>
<dbReference type="PROSITE" id="PS50048">
    <property type="entry name" value="ZN2_CY6_FUNGAL_2"/>
    <property type="match status" value="1"/>
</dbReference>
<dbReference type="HOGENOM" id="CLU_481494_0_0_1"/>
<dbReference type="SMART" id="SM00066">
    <property type="entry name" value="GAL4"/>
    <property type="match status" value="1"/>
</dbReference>
<dbReference type="OrthoDB" id="434972at2759"/>
<feature type="region of interest" description="Disordered" evidence="6">
    <location>
        <begin position="67"/>
        <end position="132"/>
    </location>
</feature>
<dbReference type="GO" id="GO:0045944">
    <property type="term" value="P:positive regulation of transcription by RNA polymerase II"/>
    <property type="evidence" value="ECO:0007669"/>
    <property type="project" value="TreeGrafter"/>
</dbReference>
<dbReference type="CDD" id="cd00067">
    <property type="entry name" value="GAL4"/>
    <property type="match status" value="1"/>
</dbReference>
<name>A0A0D2GI27_9EURO</name>
<dbReference type="STRING" id="1442368.A0A0D2GI27"/>
<accession>A0A0D2GI27</accession>
<evidence type="ECO:0000256" key="6">
    <source>
        <dbReference type="SAM" id="MobiDB-lite"/>
    </source>
</evidence>
<dbReference type="SUPFAM" id="SSF57701">
    <property type="entry name" value="Zn2/Cys6 DNA-binding domain"/>
    <property type="match status" value="1"/>
</dbReference>
<evidence type="ECO:0000256" key="5">
    <source>
        <dbReference type="ARBA" id="ARBA00023242"/>
    </source>
</evidence>
<evidence type="ECO:0000313" key="8">
    <source>
        <dbReference type="EMBL" id="KIW80453.1"/>
    </source>
</evidence>
<proteinExistence type="predicted"/>
<dbReference type="VEuPathDB" id="FungiDB:Z517_07069"/>
<dbReference type="RefSeq" id="XP_013284261.1">
    <property type="nucleotide sequence ID" value="XM_013428807.1"/>
</dbReference>
<reference evidence="8 9" key="1">
    <citation type="submission" date="2015-01" db="EMBL/GenBank/DDBJ databases">
        <title>The Genome Sequence of Fonsecaea pedrosoi CBS 271.37.</title>
        <authorList>
            <consortium name="The Broad Institute Genomics Platform"/>
            <person name="Cuomo C."/>
            <person name="de Hoog S."/>
            <person name="Gorbushina A."/>
            <person name="Stielow B."/>
            <person name="Teixiera M."/>
            <person name="Abouelleil A."/>
            <person name="Chapman S.B."/>
            <person name="Priest M."/>
            <person name="Young S.K."/>
            <person name="Wortman J."/>
            <person name="Nusbaum C."/>
            <person name="Birren B."/>
        </authorList>
    </citation>
    <scope>NUCLEOTIDE SEQUENCE [LARGE SCALE GENOMIC DNA]</scope>
    <source>
        <strain evidence="8 9">CBS 271.37</strain>
    </source>
</reference>
<dbReference type="AlphaFoldDB" id="A0A0D2GI27"/>
<keyword evidence="3" id="KW-0238">DNA-binding</keyword>
<dbReference type="Gene3D" id="4.10.240.10">
    <property type="entry name" value="Zn(2)-C6 fungal-type DNA-binding domain"/>
    <property type="match status" value="1"/>
</dbReference>
<keyword evidence="2" id="KW-0805">Transcription regulation</keyword>
<dbReference type="Pfam" id="PF00172">
    <property type="entry name" value="Zn_clus"/>
    <property type="match status" value="1"/>
</dbReference>
<dbReference type="Pfam" id="PF11951">
    <property type="entry name" value="Fungal_trans_2"/>
    <property type="match status" value="1"/>
</dbReference>
<keyword evidence="4" id="KW-0804">Transcription</keyword>
<dbReference type="Proteomes" id="UP000053029">
    <property type="component" value="Unassembled WGS sequence"/>
</dbReference>
<evidence type="ECO:0000256" key="1">
    <source>
        <dbReference type="ARBA" id="ARBA00004123"/>
    </source>
</evidence>
<feature type="domain" description="Zn(2)-C6 fungal-type" evidence="7">
    <location>
        <begin position="12"/>
        <end position="40"/>
    </location>
</feature>
<dbReference type="GO" id="GO:0008270">
    <property type="term" value="F:zinc ion binding"/>
    <property type="evidence" value="ECO:0007669"/>
    <property type="project" value="InterPro"/>
</dbReference>
<evidence type="ECO:0000256" key="2">
    <source>
        <dbReference type="ARBA" id="ARBA00023015"/>
    </source>
</evidence>
<feature type="compositionally biased region" description="Polar residues" evidence="6">
    <location>
        <begin position="104"/>
        <end position="115"/>
    </location>
</feature>
<keyword evidence="9" id="KW-1185">Reference proteome</keyword>
<dbReference type="GO" id="GO:0000981">
    <property type="term" value="F:DNA-binding transcription factor activity, RNA polymerase II-specific"/>
    <property type="evidence" value="ECO:0007669"/>
    <property type="project" value="InterPro"/>
</dbReference>
<gene>
    <name evidence="8" type="ORF">Z517_07069</name>
</gene>
<dbReference type="GO" id="GO:0005634">
    <property type="term" value="C:nucleus"/>
    <property type="evidence" value="ECO:0007669"/>
    <property type="project" value="UniProtKB-SubCell"/>
</dbReference>